<accession>A0ABU4HJK0</accession>
<dbReference type="EMBL" id="JAWSTH010000006">
    <property type="protein sequence ID" value="MDW5593491.1"/>
    <property type="molecule type" value="Genomic_DNA"/>
</dbReference>
<dbReference type="Gene3D" id="3.90.1310.10">
    <property type="entry name" value="Penicillin-binding protein 2a (Domain 2)"/>
    <property type="match status" value="1"/>
</dbReference>
<dbReference type="InterPro" id="IPR007887">
    <property type="entry name" value="MecA_N"/>
</dbReference>
<name>A0ABU4HJK0_9ACTN</name>
<evidence type="ECO:0000256" key="3">
    <source>
        <dbReference type="ARBA" id="ARBA00023136"/>
    </source>
</evidence>
<protein>
    <submittedName>
        <fullName evidence="9">Penicillin-binding transpeptidase domain-containing protein</fullName>
    </submittedName>
</protein>
<feature type="compositionally biased region" description="Basic residues" evidence="4">
    <location>
        <begin position="7"/>
        <end position="16"/>
    </location>
</feature>
<dbReference type="PANTHER" id="PTHR30627">
    <property type="entry name" value="PEPTIDOGLYCAN D,D-TRANSPEPTIDASE"/>
    <property type="match status" value="1"/>
</dbReference>
<evidence type="ECO:0000256" key="4">
    <source>
        <dbReference type="SAM" id="MobiDB-lite"/>
    </source>
</evidence>
<sequence>MADRPIRRARPARRALPHSPPRPPVRPRRPQPTSPRARIIALSALGLGVVVILALTAVVLITGGRDDTPTNRLDAFLADWSRGDDATAARTTDAPANAAAGLRANRAGLDDASVRAERVGDVSEQGDRATARVRLTWDVPVIGDFSYTTTVKLRDAPRDGWVVDWAPTVVHPRLRAGTRLGTVRAAQARGRLLDRNGFALVEERPVKRVGVIAGEISDPAATAQAIADAVEIDPRPFQRAIENGGRAQFVEAISLRPEDYAPLEAEIVAIPGARVLDATAQLAPARGFGRALLGDVRELSAEQLRRLGPAYAVGDAGGQWGLEAAFERELAGTASREIVIRGRDGSPQETLERASGERATDVRTTLDADVQAAAEQALDEALGDDEERRAALVAVQPSSGDILAAANRPIDDSFNRAFDGQYPPGSTFKVVTTDALLSAGIVRPDTTVDCPTTIDVGGREFKNFEGGGGGEEPFSSAFAESCNTAFVGLASRLSEGALPEAGRAFGLGARFDLPVPAYGGQVPEPRDLTATAAAMIGQDKILASPLGMAGVIATVADGSWRPPRLAADDPRVDGTPLDPAITEQLRDLTREVVTSGTGTALAFLSGEPHGKSGTAEYGSGDPLPTHAWFIAYRDDVAVAVLVEDGVAGGEVAAPIANDFFENLDAGITADSLVDSTSTDTVG</sequence>
<feature type="domain" description="Penicillin-binding protein transpeptidase" evidence="6">
    <location>
        <begin position="391"/>
        <end position="660"/>
    </location>
</feature>
<comment type="similarity">
    <text evidence="2">Belongs to the transpeptidase family.</text>
</comment>
<keyword evidence="5" id="KW-1133">Transmembrane helix</keyword>
<keyword evidence="5" id="KW-0812">Transmembrane</keyword>
<evidence type="ECO:0000256" key="2">
    <source>
        <dbReference type="ARBA" id="ARBA00007171"/>
    </source>
</evidence>
<dbReference type="Gene3D" id="3.40.710.10">
    <property type="entry name" value="DD-peptidase/beta-lactamase superfamily"/>
    <property type="match status" value="1"/>
</dbReference>
<evidence type="ECO:0000256" key="5">
    <source>
        <dbReference type="SAM" id="Phobius"/>
    </source>
</evidence>
<evidence type="ECO:0000259" key="7">
    <source>
        <dbReference type="Pfam" id="PF03717"/>
    </source>
</evidence>
<organism evidence="9 10">
    <name type="scientific">Conexibacter stalactiti</name>
    <dbReference type="NCBI Taxonomy" id="1940611"/>
    <lineage>
        <taxon>Bacteria</taxon>
        <taxon>Bacillati</taxon>
        <taxon>Actinomycetota</taxon>
        <taxon>Thermoleophilia</taxon>
        <taxon>Solirubrobacterales</taxon>
        <taxon>Conexibacteraceae</taxon>
        <taxon>Conexibacter</taxon>
    </lineage>
</organism>
<dbReference type="Pfam" id="PF05223">
    <property type="entry name" value="MecA_N"/>
    <property type="match status" value="1"/>
</dbReference>
<evidence type="ECO:0000259" key="6">
    <source>
        <dbReference type="Pfam" id="PF00905"/>
    </source>
</evidence>
<proteinExistence type="inferred from homology"/>
<comment type="caution">
    <text evidence="9">The sequence shown here is derived from an EMBL/GenBank/DDBJ whole genome shotgun (WGS) entry which is preliminary data.</text>
</comment>
<evidence type="ECO:0000259" key="8">
    <source>
        <dbReference type="Pfam" id="PF05223"/>
    </source>
</evidence>
<evidence type="ECO:0000313" key="10">
    <source>
        <dbReference type="Proteomes" id="UP001284601"/>
    </source>
</evidence>
<comment type="subcellular location">
    <subcellularLocation>
        <location evidence="1">Membrane</location>
    </subcellularLocation>
</comment>
<reference evidence="9 10" key="2">
    <citation type="submission" date="2023-10" db="EMBL/GenBank/DDBJ databases">
        <authorList>
            <person name="Han X.F."/>
        </authorList>
    </citation>
    <scope>NUCLEOTIDE SEQUENCE [LARGE SCALE GENOMIC DNA]</scope>
    <source>
        <strain evidence="9 10">KCTC 39840</strain>
    </source>
</reference>
<dbReference type="InterPro" id="IPR001460">
    <property type="entry name" value="PCN-bd_Tpept"/>
</dbReference>
<dbReference type="InterPro" id="IPR036138">
    <property type="entry name" value="PBP_dimer_sf"/>
</dbReference>
<dbReference type="InterPro" id="IPR050515">
    <property type="entry name" value="Beta-lactam/transpept"/>
</dbReference>
<dbReference type="Pfam" id="PF03717">
    <property type="entry name" value="PBP_dimer"/>
    <property type="match status" value="1"/>
</dbReference>
<dbReference type="PANTHER" id="PTHR30627:SF24">
    <property type="entry name" value="PENICILLIN-BINDING PROTEIN 4B"/>
    <property type="match status" value="1"/>
</dbReference>
<feature type="region of interest" description="Disordered" evidence="4">
    <location>
        <begin position="1"/>
        <end position="34"/>
    </location>
</feature>
<dbReference type="SUPFAM" id="SSF56519">
    <property type="entry name" value="Penicillin binding protein dimerisation domain"/>
    <property type="match status" value="1"/>
</dbReference>
<feature type="transmembrane region" description="Helical" evidence="5">
    <location>
        <begin position="39"/>
        <end position="61"/>
    </location>
</feature>
<evidence type="ECO:0000313" key="9">
    <source>
        <dbReference type="EMBL" id="MDW5593491.1"/>
    </source>
</evidence>
<dbReference type="SUPFAM" id="SSF56601">
    <property type="entry name" value="beta-lactamase/transpeptidase-like"/>
    <property type="match status" value="1"/>
</dbReference>
<keyword evidence="10" id="KW-1185">Reference proteome</keyword>
<dbReference type="InterPro" id="IPR005311">
    <property type="entry name" value="PBP_dimer"/>
</dbReference>
<dbReference type="InterPro" id="IPR012338">
    <property type="entry name" value="Beta-lactam/transpept-like"/>
</dbReference>
<dbReference type="RefSeq" id="WP_318595752.1">
    <property type="nucleotide sequence ID" value="NZ_JAWSTH010000006.1"/>
</dbReference>
<feature type="domain" description="Penicillin-binding protein dimerisation" evidence="7">
    <location>
        <begin position="188"/>
        <end position="350"/>
    </location>
</feature>
<dbReference type="Proteomes" id="UP001284601">
    <property type="component" value="Unassembled WGS sequence"/>
</dbReference>
<keyword evidence="3 5" id="KW-0472">Membrane</keyword>
<gene>
    <name evidence="9" type="ORF">R7226_04030</name>
</gene>
<feature type="domain" description="NTF2-like N-terminal transpeptidase" evidence="8">
    <location>
        <begin position="68"/>
        <end position="176"/>
    </location>
</feature>
<dbReference type="Pfam" id="PF00905">
    <property type="entry name" value="Transpeptidase"/>
    <property type="match status" value="1"/>
</dbReference>
<reference evidence="10" key="1">
    <citation type="submission" date="2023-07" db="EMBL/GenBank/DDBJ databases">
        <title>Conexibacter stalactiti sp. nov., isolated from stalactites in a lava cave and emended description of the genus Conexibacter.</title>
        <authorList>
            <person name="Lee S.D."/>
        </authorList>
    </citation>
    <scope>NUCLEOTIDE SEQUENCE [LARGE SCALE GENOMIC DNA]</scope>
    <source>
        <strain evidence="10">KCTC 39840</strain>
    </source>
</reference>
<evidence type="ECO:0000256" key="1">
    <source>
        <dbReference type="ARBA" id="ARBA00004370"/>
    </source>
</evidence>